<feature type="transmembrane region" description="Helical" evidence="6">
    <location>
        <begin position="280"/>
        <end position="302"/>
    </location>
</feature>
<evidence type="ECO:0000256" key="2">
    <source>
        <dbReference type="ARBA" id="ARBA00022448"/>
    </source>
</evidence>
<dbReference type="RefSeq" id="WP_379896244.1">
    <property type="nucleotide sequence ID" value="NZ_JBHTON010000015.1"/>
</dbReference>
<dbReference type="InterPro" id="IPR050382">
    <property type="entry name" value="MFS_Na/Anion_cotransporter"/>
</dbReference>
<dbReference type="Pfam" id="PF07690">
    <property type="entry name" value="MFS_1"/>
    <property type="match status" value="1"/>
</dbReference>
<dbReference type="Gene3D" id="1.20.1250.20">
    <property type="entry name" value="MFS general substrate transporter like domains"/>
    <property type="match status" value="2"/>
</dbReference>
<organism evidence="8 9">
    <name type="scientific">Lacticaseibacillus baoqingensis</name>
    <dbReference type="NCBI Taxonomy" id="2486013"/>
    <lineage>
        <taxon>Bacteria</taxon>
        <taxon>Bacillati</taxon>
        <taxon>Bacillota</taxon>
        <taxon>Bacilli</taxon>
        <taxon>Lactobacillales</taxon>
        <taxon>Lactobacillaceae</taxon>
        <taxon>Lacticaseibacillus</taxon>
    </lineage>
</organism>
<keyword evidence="2" id="KW-0813">Transport</keyword>
<evidence type="ECO:0000313" key="8">
    <source>
        <dbReference type="EMBL" id="MFD1484767.1"/>
    </source>
</evidence>
<dbReference type="InterPro" id="IPR036259">
    <property type="entry name" value="MFS_trans_sf"/>
</dbReference>
<evidence type="ECO:0000256" key="6">
    <source>
        <dbReference type="SAM" id="Phobius"/>
    </source>
</evidence>
<feature type="transmembrane region" description="Helical" evidence="6">
    <location>
        <begin position="378"/>
        <end position="395"/>
    </location>
</feature>
<comment type="caution">
    <text evidence="8">The sequence shown here is derived from an EMBL/GenBank/DDBJ whole genome shotgun (WGS) entry which is preliminary data.</text>
</comment>
<keyword evidence="4 6" id="KW-1133">Transmembrane helix</keyword>
<accession>A0ABW4E5W6</accession>
<comment type="subcellular location">
    <subcellularLocation>
        <location evidence="1">Cell membrane</location>
        <topology evidence="1">Multi-pass membrane protein</topology>
    </subcellularLocation>
</comment>
<keyword evidence="9" id="KW-1185">Reference proteome</keyword>
<dbReference type="InterPro" id="IPR011701">
    <property type="entry name" value="MFS"/>
</dbReference>
<evidence type="ECO:0000313" key="9">
    <source>
        <dbReference type="Proteomes" id="UP001597252"/>
    </source>
</evidence>
<feature type="transmembrane region" description="Helical" evidence="6">
    <location>
        <begin position="55"/>
        <end position="74"/>
    </location>
</feature>
<dbReference type="Proteomes" id="UP001597252">
    <property type="component" value="Unassembled WGS sequence"/>
</dbReference>
<keyword evidence="5 6" id="KW-0472">Membrane</keyword>
<feature type="transmembrane region" description="Helical" evidence="6">
    <location>
        <begin position="17"/>
        <end position="34"/>
    </location>
</feature>
<feature type="transmembrane region" description="Helical" evidence="6">
    <location>
        <begin position="239"/>
        <end position="260"/>
    </location>
</feature>
<feature type="transmembrane region" description="Helical" evidence="6">
    <location>
        <begin position="314"/>
        <end position="331"/>
    </location>
</feature>
<dbReference type="SUPFAM" id="SSF103473">
    <property type="entry name" value="MFS general substrate transporter"/>
    <property type="match status" value="1"/>
</dbReference>
<dbReference type="PANTHER" id="PTHR11662:SF399">
    <property type="entry name" value="FI19708P1-RELATED"/>
    <property type="match status" value="1"/>
</dbReference>
<dbReference type="PROSITE" id="PS50850">
    <property type="entry name" value="MFS"/>
    <property type="match status" value="1"/>
</dbReference>
<feature type="transmembrane region" description="Helical" evidence="6">
    <location>
        <begin position="175"/>
        <end position="196"/>
    </location>
</feature>
<sequence length="439" mass="48032">MQAAATDKHTRKPHTNVRWKIGILMWLAISINYLDRANLSAASGDIMKALNINNAEMGIVMSAFFWSYMVFQIPSGWLADKVGHRISMALAVGWWSISTALTGLAHGFGSLIGLRMLLGVGEAGAAPSNSGIAARWFPDRERGRISAFYDTGTKVGTAIAMPLIVWIISHWGWQASFAASGTLGIVWVLIWIWYYNDPEKQKYVSKEELHYIRSGQKKQDGLDKEQPMKWYQLLKFRNVWAICFGFFALNYSIFFFITWFPNYLEQERGMAAMSMGFTAMIPPLAGIVGELIGGWVTDYLYFTRGKSITFSRKFNLVLGMLVGTVILFAGLTKSTAISVALLSLSYAGLAFAAPALWSIPGDMAPKNMSSTLGGIENTASNIGGVLSPIITGFVVSATGSFVSALIVSGLVTLLGAIAFAFWLGKIEPLTLKKHDVAKA</sequence>
<feature type="domain" description="Major facilitator superfamily (MFS) profile" evidence="7">
    <location>
        <begin position="21"/>
        <end position="427"/>
    </location>
</feature>
<reference evidence="9" key="1">
    <citation type="journal article" date="2019" name="Int. J. Syst. Evol. Microbiol.">
        <title>The Global Catalogue of Microorganisms (GCM) 10K type strain sequencing project: providing services to taxonomists for standard genome sequencing and annotation.</title>
        <authorList>
            <consortium name="The Broad Institute Genomics Platform"/>
            <consortium name="The Broad Institute Genome Sequencing Center for Infectious Disease"/>
            <person name="Wu L."/>
            <person name="Ma J."/>
        </authorList>
    </citation>
    <scope>NUCLEOTIDE SEQUENCE [LARGE SCALE GENOMIC DNA]</scope>
    <source>
        <strain evidence="9">CCM 8903</strain>
    </source>
</reference>
<dbReference type="CDD" id="cd17319">
    <property type="entry name" value="MFS_ExuT_GudP_like"/>
    <property type="match status" value="1"/>
</dbReference>
<feature type="transmembrane region" description="Helical" evidence="6">
    <location>
        <begin position="86"/>
        <end position="108"/>
    </location>
</feature>
<evidence type="ECO:0000259" key="7">
    <source>
        <dbReference type="PROSITE" id="PS50850"/>
    </source>
</evidence>
<name>A0ABW4E5W6_9LACO</name>
<keyword evidence="3 6" id="KW-0812">Transmembrane</keyword>
<evidence type="ECO:0000256" key="3">
    <source>
        <dbReference type="ARBA" id="ARBA00022692"/>
    </source>
</evidence>
<protein>
    <submittedName>
        <fullName evidence="8">MFS transporter</fullName>
    </submittedName>
</protein>
<dbReference type="PANTHER" id="PTHR11662">
    <property type="entry name" value="SOLUTE CARRIER FAMILY 17"/>
    <property type="match status" value="1"/>
</dbReference>
<gene>
    <name evidence="8" type="ORF">ACFQ5J_05940</name>
</gene>
<feature type="transmembrane region" description="Helical" evidence="6">
    <location>
        <begin position="401"/>
        <end position="423"/>
    </location>
</feature>
<dbReference type="EMBL" id="JBHTON010000015">
    <property type="protein sequence ID" value="MFD1484767.1"/>
    <property type="molecule type" value="Genomic_DNA"/>
</dbReference>
<evidence type="ECO:0000256" key="4">
    <source>
        <dbReference type="ARBA" id="ARBA00022989"/>
    </source>
</evidence>
<dbReference type="InterPro" id="IPR020846">
    <property type="entry name" value="MFS_dom"/>
</dbReference>
<feature type="transmembrane region" description="Helical" evidence="6">
    <location>
        <begin position="147"/>
        <end position="169"/>
    </location>
</feature>
<evidence type="ECO:0000256" key="5">
    <source>
        <dbReference type="ARBA" id="ARBA00023136"/>
    </source>
</evidence>
<feature type="transmembrane region" description="Helical" evidence="6">
    <location>
        <begin position="337"/>
        <end position="357"/>
    </location>
</feature>
<evidence type="ECO:0000256" key="1">
    <source>
        <dbReference type="ARBA" id="ARBA00004651"/>
    </source>
</evidence>
<proteinExistence type="predicted"/>